<reference evidence="3" key="1">
    <citation type="submission" date="2016-10" db="EMBL/GenBank/DDBJ databases">
        <authorList>
            <person name="Varghese N."/>
            <person name="Submissions S."/>
        </authorList>
    </citation>
    <scope>NUCLEOTIDE SEQUENCE [LARGE SCALE GENOMIC DNA]</scope>
    <source>
        <strain evidence="3">DSM 15310</strain>
    </source>
</reference>
<evidence type="ECO:0008006" key="4">
    <source>
        <dbReference type="Google" id="ProtNLM"/>
    </source>
</evidence>
<keyword evidence="3" id="KW-1185">Reference proteome</keyword>
<proteinExistence type="predicted"/>
<evidence type="ECO:0000313" key="3">
    <source>
        <dbReference type="Proteomes" id="UP000198697"/>
    </source>
</evidence>
<protein>
    <recommendedName>
        <fullName evidence="4">SH3 domain-containing protein</fullName>
    </recommendedName>
</protein>
<dbReference type="RefSeq" id="WP_143069852.1">
    <property type="nucleotide sequence ID" value="NZ_FOHS01000004.1"/>
</dbReference>
<dbReference type="Proteomes" id="UP000198697">
    <property type="component" value="Unassembled WGS sequence"/>
</dbReference>
<gene>
    <name evidence="2" type="ORF">SAMN04487998_3080</name>
</gene>
<dbReference type="EMBL" id="FOHS01000004">
    <property type="protein sequence ID" value="SET90289.1"/>
    <property type="molecule type" value="Genomic_DNA"/>
</dbReference>
<feature type="signal peptide" evidence="1">
    <location>
        <begin position="1"/>
        <end position="19"/>
    </location>
</feature>
<accession>A0A1I0I1H0</accession>
<dbReference type="AlphaFoldDB" id="A0A1I0I1H0"/>
<evidence type="ECO:0000256" key="1">
    <source>
        <dbReference type="SAM" id="SignalP"/>
    </source>
</evidence>
<evidence type="ECO:0000313" key="2">
    <source>
        <dbReference type="EMBL" id="SET90289.1"/>
    </source>
</evidence>
<keyword evidence="1" id="KW-0732">Signal</keyword>
<dbReference type="OrthoDB" id="671157at2"/>
<sequence>MKNASLLAFFLASTTAVNAQYLSLDELIIIRSKDIESANTYLSSKGWQFNDASEETQESYSTTTWSFGKQYYSNYSKAFIKLLTADGYNSQLSYQTVYKEHFNIIKNKIISYKMNRISSEAKDGYIVSTYIGTNYVIQTTTSVDSDTSSPVYGINIKKKPTEYELQEYIEEDYNNEPELEESNEKYSSEYTELSNNRLTHFVYLVTGKKNSSGPGPEIIYTDETVEVSQLYMYPNRNKSITIIPPKSNIQVISRLPNHSGEYFLVYTNGFYGYINSSNLKYRN</sequence>
<organism evidence="2 3">
    <name type="scientific">Hymenobacter actinosclerus</name>
    <dbReference type="NCBI Taxonomy" id="82805"/>
    <lineage>
        <taxon>Bacteria</taxon>
        <taxon>Pseudomonadati</taxon>
        <taxon>Bacteroidota</taxon>
        <taxon>Cytophagia</taxon>
        <taxon>Cytophagales</taxon>
        <taxon>Hymenobacteraceae</taxon>
        <taxon>Hymenobacter</taxon>
    </lineage>
</organism>
<feature type="chain" id="PRO_5011446444" description="SH3 domain-containing protein" evidence="1">
    <location>
        <begin position="20"/>
        <end position="283"/>
    </location>
</feature>
<name>A0A1I0I1H0_9BACT</name>